<organism evidence="1 2">
    <name type="scientific">Auriscalpium vulgare</name>
    <dbReference type="NCBI Taxonomy" id="40419"/>
    <lineage>
        <taxon>Eukaryota</taxon>
        <taxon>Fungi</taxon>
        <taxon>Dikarya</taxon>
        <taxon>Basidiomycota</taxon>
        <taxon>Agaricomycotina</taxon>
        <taxon>Agaricomycetes</taxon>
        <taxon>Russulales</taxon>
        <taxon>Auriscalpiaceae</taxon>
        <taxon>Auriscalpium</taxon>
    </lineage>
</organism>
<reference evidence="1" key="1">
    <citation type="submission" date="2021-02" db="EMBL/GenBank/DDBJ databases">
        <authorList>
            <consortium name="DOE Joint Genome Institute"/>
            <person name="Ahrendt S."/>
            <person name="Looney B.P."/>
            <person name="Miyauchi S."/>
            <person name="Morin E."/>
            <person name="Drula E."/>
            <person name="Courty P.E."/>
            <person name="Chicoki N."/>
            <person name="Fauchery L."/>
            <person name="Kohler A."/>
            <person name="Kuo A."/>
            <person name="Labutti K."/>
            <person name="Pangilinan J."/>
            <person name="Lipzen A."/>
            <person name="Riley R."/>
            <person name="Andreopoulos W."/>
            <person name="He G."/>
            <person name="Johnson J."/>
            <person name="Barry K.W."/>
            <person name="Grigoriev I.V."/>
            <person name="Nagy L."/>
            <person name="Hibbett D."/>
            <person name="Henrissat B."/>
            <person name="Matheny P.B."/>
            <person name="Labbe J."/>
            <person name="Martin F."/>
        </authorList>
    </citation>
    <scope>NUCLEOTIDE SEQUENCE</scope>
    <source>
        <strain evidence="1">FP105234-sp</strain>
    </source>
</reference>
<evidence type="ECO:0000313" key="1">
    <source>
        <dbReference type="EMBL" id="KAI0047284.1"/>
    </source>
</evidence>
<gene>
    <name evidence="1" type="ORF">FA95DRAFT_1262649</name>
</gene>
<evidence type="ECO:0000313" key="2">
    <source>
        <dbReference type="Proteomes" id="UP000814033"/>
    </source>
</evidence>
<proteinExistence type="predicted"/>
<sequence>MPKPTLLQSLLGRPSQSYAFPPDNARHSARPHFVRAAAPANPIQPPSSPDDHHGSDDSGDADGDGGGDGDSLYFTPLSSPDPAAMAVLPDEPSSSDSSDSSAVSYSTSPTSDDTHRLVPPTHQAWSKEVRWLVPSAVSSKRPAVSQHHAGPPQLPQPPPRKHHRSRTSSGRTRATKVHMTALLEEDEDVGDAAAPARTPSLTRPRTSVSRSNSLTASARPSSRSSHSRATSFTSYSSKPTSRTVELPAPLPEAPTPAHGYTTLTLPRATYKPSDPWQTLGGGRIDLAREGRAQGTMASIEVVAGLSRGKRGSTRRTRELSSALALSAHLPPPSFVRNSHVLVQVYAIGLEELDKTIVQEKVCDGKSAGFVPGRSVVGRVVECGWEVRGEVVNKGDWVVGMLDVKKVRFPYILERQFVDSTHQCGALAEFVLLDRHRVQRVPQPMLPSPTLFPSALPPPVIARRLTLEALALLPALGVPAHRAVRTYTASLPSLASDGGLRGTAVVLRAEDGVGGLATLMLCALGVRVLAHIDPSVFGLPEPSPEDQPLLLWGVADDARAARGNSCFNEVCGRLRQAGVAGICVGSPTDVLARLAEMKGDVDFVLDTVGGRVVWAAAQAILARAAPGRGDAQFTTVVGEGHAIPSAQDHWRAGVRSWRRAIGPGTTSTSSSSSSTSPSSESPPKEKKGRRKEKPRPVAYSWVSCVADVDFEGGDVREALGAVLGLVESGVVRLDQLIGGAVYGAGRVLPFERAHEAFGGAILEGGGTAVVRVVV</sequence>
<name>A0ACB8RSX7_9AGAM</name>
<accession>A0ACB8RSX7</accession>
<comment type="caution">
    <text evidence="1">The sequence shown here is derived from an EMBL/GenBank/DDBJ whole genome shotgun (WGS) entry which is preliminary data.</text>
</comment>
<dbReference type="Proteomes" id="UP000814033">
    <property type="component" value="Unassembled WGS sequence"/>
</dbReference>
<keyword evidence="2" id="KW-1185">Reference proteome</keyword>
<protein>
    <submittedName>
        <fullName evidence="1">Uncharacterized protein</fullName>
    </submittedName>
</protein>
<dbReference type="EMBL" id="MU275907">
    <property type="protein sequence ID" value="KAI0047284.1"/>
    <property type="molecule type" value="Genomic_DNA"/>
</dbReference>
<reference evidence="1" key="2">
    <citation type="journal article" date="2022" name="New Phytol.">
        <title>Evolutionary transition to the ectomycorrhizal habit in the genomes of a hyperdiverse lineage of mushroom-forming fungi.</title>
        <authorList>
            <person name="Looney B."/>
            <person name="Miyauchi S."/>
            <person name="Morin E."/>
            <person name="Drula E."/>
            <person name="Courty P.E."/>
            <person name="Kohler A."/>
            <person name="Kuo A."/>
            <person name="LaButti K."/>
            <person name="Pangilinan J."/>
            <person name="Lipzen A."/>
            <person name="Riley R."/>
            <person name="Andreopoulos W."/>
            <person name="He G."/>
            <person name="Johnson J."/>
            <person name="Nolan M."/>
            <person name="Tritt A."/>
            <person name="Barry K.W."/>
            <person name="Grigoriev I.V."/>
            <person name="Nagy L.G."/>
            <person name="Hibbett D."/>
            <person name="Henrissat B."/>
            <person name="Matheny P.B."/>
            <person name="Labbe J."/>
            <person name="Martin F.M."/>
        </authorList>
    </citation>
    <scope>NUCLEOTIDE SEQUENCE</scope>
    <source>
        <strain evidence="1">FP105234-sp</strain>
    </source>
</reference>